<dbReference type="SUPFAM" id="SSF52540">
    <property type="entry name" value="P-loop containing nucleoside triphosphate hydrolases"/>
    <property type="match status" value="1"/>
</dbReference>
<dbReference type="PROSITE" id="PS50893">
    <property type="entry name" value="ABC_TRANSPORTER_2"/>
    <property type="match status" value="1"/>
</dbReference>
<dbReference type="InterPro" id="IPR003439">
    <property type="entry name" value="ABC_transporter-like_ATP-bd"/>
</dbReference>
<evidence type="ECO:0000313" key="6">
    <source>
        <dbReference type="EMBL" id="MBD7970507.1"/>
    </source>
</evidence>
<evidence type="ECO:0000313" key="7">
    <source>
        <dbReference type="Proteomes" id="UP000608071"/>
    </source>
</evidence>
<keyword evidence="2" id="KW-0813">Transport</keyword>
<keyword evidence="3" id="KW-0547">Nucleotide-binding</keyword>
<protein>
    <submittedName>
        <fullName evidence="6">ABC transporter ATP-binding protein</fullName>
    </submittedName>
</protein>
<dbReference type="Pfam" id="PF00005">
    <property type="entry name" value="ABC_tran"/>
    <property type="match status" value="1"/>
</dbReference>
<reference evidence="6 7" key="1">
    <citation type="submission" date="2020-08" db="EMBL/GenBank/DDBJ databases">
        <title>A Genomic Blueprint of the Chicken Gut Microbiome.</title>
        <authorList>
            <person name="Gilroy R."/>
            <person name="Ravi A."/>
            <person name="Getino M."/>
            <person name="Pursley I."/>
            <person name="Horton D.L."/>
            <person name="Alikhan N.-F."/>
            <person name="Baker D."/>
            <person name="Gharbi K."/>
            <person name="Hall N."/>
            <person name="Watson M."/>
            <person name="Adriaenssens E.M."/>
            <person name="Foster-Nyarko E."/>
            <person name="Jarju S."/>
            <person name="Secka A."/>
            <person name="Antonio M."/>
            <person name="Oren A."/>
            <person name="Chaudhuri R."/>
            <person name="La Ragione R.M."/>
            <person name="Hildebrand F."/>
            <person name="Pallen M.J."/>
        </authorList>
    </citation>
    <scope>NUCLEOTIDE SEQUENCE [LARGE SCALE GENOMIC DNA]</scope>
    <source>
        <strain evidence="6 7">Sa2BVA9</strain>
    </source>
</reference>
<dbReference type="RefSeq" id="WP_191803672.1">
    <property type="nucleotide sequence ID" value="NZ_JACSQL010000013.1"/>
</dbReference>
<evidence type="ECO:0000256" key="1">
    <source>
        <dbReference type="ARBA" id="ARBA00005417"/>
    </source>
</evidence>
<name>A0ABR8T401_9BACL</name>
<proteinExistence type="inferred from homology"/>
<dbReference type="PANTHER" id="PTHR43335">
    <property type="entry name" value="ABC TRANSPORTER, ATP-BINDING PROTEIN"/>
    <property type="match status" value="1"/>
</dbReference>
<comment type="similarity">
    <text evidence="1">Belongs to the ABC transporter superfamily.</text>
</comment>
<evidence type="ECO:0000256" key="3">
    <source>
        <dbReference type="ARBA" id="ARBA00022741"/>
    </source>
</evidence>
<evidence type="ECO:0000256" key="4">
    <source>
        <dbReference type="ARBA" id="ARBA00022840"/>
    </source>
</evidence>
<dbReference type="PROSITE" id="PS00211">
    <property type="entry name" value="ABC_TRANSPORTER_1"/>
    <property type="match status" value="1"/>
</dbReference>
<dbReference type="Gene3D" id="3.40.50.300">
    <property type="entry name" value="P-loop containing nucleotide triphosphate hydrolases"/>
    <property type="match status" value="1"/>
</dbReference>
<dbReference type="PANTHER" id="PTHR43335:SF4">
    <property type="entry name" value="ABC TRANSPORTER, ATP-BINDING PROTEIN"/>
    <property type="match status" value="1"/>
</dbReference>
<evidence type="ECO:0000256" key="2">
    <source>
        <dbReference type="ARBA" id="ARBA00022448"/>
    </source>
</evidence>
<keyword evidence="7" id="KW-1185">Reference proteome</keyword>
<sequence length="332" mass="36774">MTAAIHTEGLTKEFDNGRGCRDVSITVQKGEAFGFLGPNGAGKSTFVKMLVGLIHPTEGTATIFGHPIHSLEAKKRIGYLPELFRYQEWLTGEEVIKLHAKLCGVDTRTAKERIPKLLDEVGLGSRGKGKIKNYSKGMQQRLGLAAALVSDPDIIFLDEPSSALDPVGRKEVRSILMKLKAEGKTIFLNSHMLEDVEAVCDQIALLNNGEILRTGDIGNVLQQKVTYRFKVSGYTPLVRTWLQDETGFEFEVETLHKPDSSTNTAQQELVISGHDTVWLKAELQNEEQAGWINSLLIEQGLTLYEVGKESGKLEDWFLTAVKGLSHRGERDV</sequence>
<accession>A0ABR8T401</accession>
<dbReference type="GO" id="GO:0005524">
    <property type="term" value="F:ATP binding"/>
    <property type="evidence" value="ECO:0007669"/>
    <property type="project" value="UniProtKB-KW"/>
</dbReference>
<dbReference type="SMART" id="SM00382">
    <property type="entry name" value="AAA"/>
    <property type="match status" value="1"/>
</dbReference>
<dbReference type="Proteomes" id="UP000608071">
    <property type="component" value="Unassembled WGS sequence"/>
</dbReference>
<dbReference type="CDD" id="cd03230">
    <property type="entry name" value="ABC_DR_subfamily_A"/>
    <property type="match status" value="1"/>
</dbReference>
<comment type="caution">
    <text evidence="6">The sequence shown here is derived from an EMBL/GenBank/DDBJ whole genome shotgun (WGS) entry which is preliminary data.</text>
</comment>
<feature type="domain" description="ABC transporter" evidence="5">
    <location>
        <begin position="5"/>
        <end position="233"/>
    </location>
</feature>
<evidence type="ECO:0000259" key="5">
    <source>
        <dbReference type="PROSITE" id="PS50893"/>
    </source>
</evidence>
<dbReference type="EMBL" id="JACSQL010000013">
    <property type="protein sequence ID" value="MBD7970507.1"/>
    <property type="molecule type" value="Genomic_DNA"/>
</dbReference>
<dbReference type="InterPro" id="IPR003593">
    <property type="entry name" value="AAA+_ATPase"/>
</dbReference>
<dbReference type="InterPro" id="IPR027417">
    <property type="entry name" value="P-loop_NTPase"/>
</dbReference>
<dbReference type="InterPro" id="IPR017871">
    <property type="entry name" value="ABC_transporter-like_CS"/>
</dbReference>
<gene>
    <name evidence="6" type="ORF">H9647_20790</name>
</gene>
<organism evidence="6 7">
    <name type="scientific">Paenibacillus gallinarum</name>
    <dbReference type="NCBI Taxonomy" id="2762232"/>
    <lineage>
        <taxon>Bacteria</taxon>
        <taxon>Bacillati</taxon>
        <taxon>Bacillota</taxon>
        <taxon>Bacilli</taxon>
        <taxon>Bacillales</taxon>
        <taxon>Paenibacillaceae</taxon>
        <taxon>Paenibacillus</taxon>
    </lineage>
</organism>
<keyword evidence="4 6" id="KW-0067">ATP-binding</keyword>